<gene>
    <name evidence="5" type="ORF">SAMN02745157_1452</name>
</gene>
<dbReference type="EMBL" id="FQUP01000001">
    <property type="protein sequence ID" value="SHF01918.1"/>
    <property type="molecule type" value="Genomic_DNA"/>
</dbReference>
<dbReference type="AlphaFoldDB" id="A0A1M4Y8A3"/>
<keyword evidence="3" id="KW-0804">Transcription</keyword>
<dbReference type="PANTHER" id="PTHR30265">
    <property type="entry name" value="RHO-INTERACTING TRANSCRIPTION TERMINATION FACTOR NUSG"/>
    <property type="match status" value="1"/>
</dbReference>
<dbReference type="RefSeq" id="WP_073051990.1">
    <property type="nucleotide sequence ID" value="NZ_FQUP01000001.1"/>
</dbReference>
<keyword evidence="1" id="KW-0889">Transcription antitermination</keyword>
<dbReference type="InterPro" id="IPR006645">
    <property type="entry name" value="NGN-like_dom"/>
</dbReference>
<dbReference type="GO" id="GO:0031564">
    <property type="term" value="P:transcription antitermination"/>
    <property type="evidence" value="ECO:0007669"/>
    <property type="project" value="UniProtKB-KW"/>
</dbReference>
<sequence>MTNGRTWRIGDLVDMLPPLAEAEIAAPGLNGSQWFVLSVEPRCERRVLADLGKARMPGYVPEQAVMRKAPHRRRYARCLMPLLPGYVFVDLAPTPDAWAAARAVRGVNSFVKGANGINPLCVPDDVVGDIMSAEARGMFADDDRRIVKTGVRVAVIGGPYDGMAGVVTRGGLVTAQLRFDDWSAKRAPITIAVDRLGVLA</sequence>
<dbReference type="Pfam" id="PF02357">
    <property type="entry name" value="NusG"/>
    <property type="match status" value="1"/>
</dbReference>
<proteinExistence type="predicted"/>
<reference evidence="5 6" key="1">
    <citation type="submission" date="2016-11" db="EMBL/GenBank/DDBJ databases">
        <authorList>
            <person name="Jaros S."/>
            <person name="Januszkiewicz K."/>
            <person name="Wedrychowicz H."/>
        </authorList>
    </citation>
    <scope>NUCLEOTIDE SEQUENCE [LARGE SCALE GENOMIC DNA]</scope>
    <source>
        <strain evidence="5 6">DSM 19436</strain>
    </source>
</reference>
<dbReference type="GO" id="GO:0005829">
    <property type="term" value="C:cytosol"/>
    <property type="evidence" value="ECO:0007669"/>
    <property type="project" value="TreeGrafter"/>
</dbReference>
<evidence type="ECO:0000313" key="6">
    <source>
        <dbReference type="Proteomes" id="UP000184485"/>
    </source>
</evidence>
<feature type="domain" description="NusG-like N-terminal" evidence="4">
    <location>
        <begin position="31"/>
        <end position="134"/>
    </location>
</feature>
<accession>A0A1M4Y8A3</accession>
<evidence type="ECO:0000313" key="5">
    <source>
        <dbReference type="EMBL" id="SHF01918.1"/>
    </source>
</evidence>
<keyword evidence="6" id="KW-1185">Reference proteome</keyword>
<dbReference type="Proteomes" id="UP000184485">
    <property type="component" value="Unassembled WGS sequence"/>
</dbReference>
<organism evidence="5 6">
    <name type="scientific">Kaistia soli DSM 19436</name>
    <dbReference type="NCBI Taxonomy" id="1122133"/>
    <lineage>
        <taxon>Bacteria</taxon>
        <taxon>Pseudomonadati</taxon>
        <taxon>Pseudomonadota</taxon>
        <taxon>Alphaproteobacteria</taxon>
        <taxon>Hyphomicrobiales</taxon>
        <taxon>Kaistiaceae</taxon>
        <taxon>Kaistia</taxon>
    </lineage>
</organism>
<evidence type="ECO:0000256" key="3">
    <source>
        <dbReference type="ARBA" id="ARBA00023163"/>
    </source>
</evidence>
<dbReference type="GO" id="GO:0006354">
    <property type="term" value="P:DNA-templated transcription elongation"/>
    <property type="evidence" value="ECO:0007669"/>
    <property type="project" value="InterPro"/>
</dbReference>
<dbReference type="PANTHER" id="PTHR30265:SF7">
    <property type="entry name" value="TRANSCRIPTION ANTITERMINATION PROTEIN RFAH"/>
    <property type="match status" value="1"/>
</dbReference>
<dbReference type="InterPro" id="IPR036735">
    <property type="entry name" value="NGN_dom_sf"/>
</dbReference>
<keyword evidence="2" id="KW-0805">Transcription regulation</keyword>
<dbReference type="SUPFAM" id="SSF82679">
    <property type="entry name" value="N-utilization substance G protein NusG, N-terminal domain"/>
    <property type="match status" value="1"/>
</dbReference>
<dbReference type="SMART" id="SM00738">
    <property type="entry name" value="NGN"/>
    <property type="match status" value="1"/>
</dbReference>
<dbReference type="STRING" id="1122133.SAMN02745157_1452"/>
<evidence type="ECO:0000256" key="2">
    <source>
        <dbReference type="ARBA" id="ARBA00023015"/>
    </source>
</evidence>
<protein>
    <submittedName>
        <fullName evidence="5">Transcription antitermination factor NusG</fullName>
    </submittedName>
</protein>
<name>A0A1M4Y8A3_9HYPH</name>
<dbReference type="Gene3D" id="3.30.70.940">
    <property type="entry name" value="NusG, N-terminal domain"/>
    <property type="match status" value="1"/>
</dbReference>
<dbReference type="InterPro" id="IPR043425">
    <property type="entry name" value="NusG-like"/>
</dbReference>
<evidence type="ECO:0000256" key="1">
    <source>
        <dbReference type="ARBA" id="ARBA00022814"/>
    </source>
</evidence>
<evidence type="ECO:0000259" key="4">
    <source>
        <dbReference type="SMART" id="SM00738"/>
    </source>
</evidence>